<reference evidence="3 4" key="1">
    <citation type="journal article" date="2019" name="Sci. Rep.">
        <title>Extended insight into the Mycobacterium chelonae-abscessus complex through whole genome sequencing of Mycobacterium salmoniphilum outbreak and Mycobacterium salmoniphilum-like strains.</title>
        <authorList>
            <person name="Behra P.R.K."/>
            <person name="Das S."/>
            <person name="Pettersson B.M.F."/>
            <person name="Shirreff L."/>
            <person name="DuCote T."/>
            <person name="Jacobsson K.G."/>
            <person name="Ennis D.G."/>
            <person name="Kirsebom L.A."/>
        </authorList>
    </citation>
    <scope>NUCLEOTIDE SEQUENCE [LARGE SCALE GENOMIC DNA]</scope>
    <source>
        <strain evidence="3 4">CCUG 60884</strain>
    </source>
</reference>
<comment type="caution">
    <text evidence="3">The sequence shown here is derived from an EMBL/GenBank/DDBJ whole genome shotgun (WGS) entry which is preliminary data.</text>
</comment>
<evidence type="ECO:0000313" key="3">
    <source>
        <dbReference type="EMBL" id="TEA00557.1"/>
    </source>
</evidence>
<dbReference type="InterPro" id="IPR000468">
    <property type="entry name" value="Barstar"/>
</dbReference>
<evidence type="ECO:0000259" key="2">
    <source>
        <dbReference type="Pfam" id="PF01337"/>
    </source>
</evidence>
<dbReference type="InterPro" id="IPR035905">
    <property type="entry name" value="Barstar-like_sf"/>
</dbReference>
<dbReference type="Gene3D" id="3.30.370.10">
    <property type="entry name" value="Barstar-like"/>
    <property type="match status" value="1"/>
</dbReference>
<proteinExistence type="inferred from homology"/>
<dbReference type="SUPFAM" id="SSF52038">
    <property type="entry name" value="Barstar-related"/>
    <property type="match status" value="1"/>
</dbReference>
<dbReference type="RefSeq" id="WP_134087234.1">
    <property type="nucleotide sequence ID" value="NZ_PECL01000014.1"/>
</dbReference>
<comment type="similarity">
    <text evidence="1">Belongs to the barstar family.</text>
</comment>
<dbReference type="AlphaFoldDB" id="A0A4R8SNE8"/>
<dbReference type="STRING" id="404941.GCA_002013645_04490"/>
<dbReference type="EMBL" id="PECL01000014">
    <property type="protein sequence ID" value="TEA00557.1"/>
    <property type="molecule type" value="Genomic_DNA"/>
</dbReference>
<gene>
    <name evidence="3" type="ORF">CCUG60884_04449</name>
</gene>
<name>A0A4R8SNE8_9MYCO</name>
<evidence type="ECO:0000256" key="1">
    <source>
        <dbReference type="ARBA" id="ARBA00006845"/>
    </source>
</evidence>
<dbReference type="Pfam" id="PF01337">
    <property type="entry name" value="Barstar"/>
    <property type="match status" value="1"/>
</dbReference>
<dbReference type="Proteomes" id="UP000294604">
    <property type="component" value="Unassembled WGS sequence"/>
</dbReference>
<protein>
    <submittedName>
        <fullName evidence="3">Barstar (Barnase inhibitor)</fullName>
    </submittedName>
</protein>
<feature type="domain" description="Barstar (barnase inhibitor)" evidence="2">
    <location>
        <begin position="1"/>
        <end position="85"/>
    </location>
</feature>
<organism evidence="3 4">
    <name type="scientific">Mycobacteroides salmoniphilum</name>
    <dbReference type="NCBI Taxonomy" id="404941"/>
    <lineage>
        <taxon>Bacteria</taxon>
        <taxon>Bacillati</taxon>
        <taxon>Actinomycetota</taxon>
        <taxon>Actinomycetes</taxon>
        <taxon>Mycobacteriales</taxon>
        <taxon>Mycobacteriaceae</taxon>
        <taxon>Mycobacteroides</taxon>
    </lineage>
</organism>
<sequence>MKTYLVDGSHVRTRADFFTELGRAVNGPGGYFGSNLDALVDCLRGGFGTPEDEPFRFVLRDAARIKSAVGKRDWDAIEEIFEEAGVPLTTRAEPKDPDDRR</sequence>
<accession>A0A4R8SNE8</accession>
<evidence type="ECO:0000313" key="4">
    <source>
        <dbReference type="Proteomes" id="UP000294604"/>
    </source>
</evidence>